<proteinExistence type="inferred from homology"/>
<comment type="similarity">
    <text evidence="6">Belongs to the exbB/tolQ family.</text>
</comment>
<evidence type="ECO:0000256" key="7">
    <source>
        <dbReference type="SAM" id="Phobius"/>
    </source>
</evidence>
<dbReference type="InterPro" id="IPR002898">
    <property type="entry name" value="MotA_ExbB_proton_chnl"/>
</dbReference>
<evidence type="ECO:0000256" key="4">
    <source>
        <dbReference type="ARBA" id="ARBA00022989"/>
    </source>
</evidence>
<feature type="transmembrane region" description="Helical" evidence="7">
    <location>
        <begin position="102"/>
        <end position="127"/>
    </location>
</feature>
<gene>
    <name evidence="9" type="ORF">SAMN05444411_101919</name>
</gene>
<keyword evidence="6" id="KW-0653">Protein transport</keyword>
<dbReference type="Proteomes" id="UP000199595">
    <property type="component" value="Unassembled WGS sequence"/>
</dbReference>
<protein>
    <submittedName>
        <fullName evidence="9">MotA/TolQ/ExbB proton channel family protein</fullName>
    </submittedName>
</protein>
<dbReference type="EMBL" id="FNNJ01000001">
    <property type="protein sequence ID" value="SDW52712.1"/>
    <property type="molecule type" value="Genomic_DNA"/>
</dbReference>
<organism evidence="9 10">
    <name type="scientific">Lutibacter oricola</name>
    <dbReference type="NCBI Taxonomy" id="762486"/>
    <lineage>
        <taxon>Bacteria</taxon>
        <taxon>Pseudomonadati</taxon>
        <taxon>Bacteroidota</taxon>
        <taxon>Flavobacteriia</taxon>
        <taxon>Flavobacteriales</taxon>
        <taxon>Flavobacteriaceae</taxon>
        <taxon>Lutibacter</taxon>
    </lineage>
</organism>
<dbReference type="RefSeq" id="WP_090120162.1">
    <property type="nucleotide sequence ID" value="NZ_FNNJ01000001.1"/>
</dbReference>
<keyword evidence="2" id="KW-1003">Cell membrane</keyword>
<evidence type="ECO:0000259" key="8">
    <source>
        <dbReference type="Pfam" id="PF01618"/>
    </source>
</evidence>
<keyword evidence="10" id="KW-1185">Reference proteome</keyword>
<reference evidence="10" key="1">
    <citation type="submission" date="2016-10" db="EMBL/GenBank/DDBJ databases">
        <authorList>
            <person name="Varghese N."/>
            <person name="Submissions S."/>
        </authorList>
    </citation>
    <scope>NUCLEOTIDE SEQUENCE [LARGE SCALE GENOMIC DNA]</scope>
    <source>
        <strain evidence="10">DSM 24956</strain>
    </source>
</reference>
<evidence type="ECO:0000313" key="9">
    <source>
        <dbReference type="EMBL" id="SDW52712.1"/>
    </source>
</evidence>
<feature type="transmembrane region" description="Helical" evidence="7">
    <location>
        <begin position="59"/>
        <end position="82"/>
    </location>
</feature>
<keyword evidence="6" id="KW-0813">Transport</keyword>
<evidence type="ECO:0000256" key="1">
    <source>
        <dbReference type="ARBA" id="ARBA00004651"/>
    </source>
</evidence>
<sequence length="129" mass="13901">MLLALHSFIPLVGNPFIDRLNEGGPLFMYTTLFLLIVILALLIRGFVKPTARDKTVTLVSSISLFVLVWGFLGQMLGFISAFDAVQAAGDVSPAMLAGGIKVAILSPLFGMIVFLIARIGIIILNILKK</sequence>
<evidence type="ECO:0000256" key="5">
    <source>
        <dbReference type="ARBA" id="ARBA00023136"/>
    </source>
</evidence>
<evidence type="ECO:0000256" key="6">
    <source>
        <dbReference type="RuleBase" id="RU004057"/>
    </source>
</evidence>
<dbReference type="AlphaFoldDB" id="A0A1H2U944"/>
<dbReference type="GO" id="GO:0005886">
    <property type="term" value="C:plasma membrane"/>
    <property type="evidence" value="ECO:0007669"/>
    <property type="project" value="UniProtKB-SubCell"/>
</dbReference>
<dbReference type="OrthoDB" id="1001678at2"/>
<keyword evidence="4 7" id="KW-1133">Transmembrane helix</keyword>
<dbReference type="Pfam" id="PF01618">
    <property type="entry name" value="MotA_ExbB"/>
    <property type="match status" value="1"/>
</dbReference>
<evidence type="ECO:0000256" key="2">
    <source>
        <dbReference type="ARBA" id="ARBA00022475"/>
    </source>
</evidence>
<feature type="transmembrane region" description="Helical" evidence="7">
    <location>
        <begin position="26"/>
        <end position="47"/>
    </location>
</feature>
<evidence type="ECO:0000256" key="3">
    <source>
        <dbReference type="ARBA" id="ARBA00022692"/>
    </source>
</evidence>
<keyword evidence="3 7" id="KW-0812">Transmembrane</keyword>
<accession>A0A1H2U944</accession>
<dbReference type="GO" id="GO:0015031">
    <property type="term" value="P:protein transport"/>
    <property type="evidence" value="ECO:0007669"/>
    <property type="project" value="UniProtKB-KW"/>
</dbReference>
<dbReference type="STRING" id="762486.SAMN05444411_101919"/>
<comment type="subcellular location">
    <subcellularLocation>
        <location evidence="1">Cell membrane</location>
        <topology evidence="1">Multi-pass membrane protein</topology>
    </subcellularLocation>
    <subcellularLocation>
        <location evidence="6">Membrane</location>
        <topology evidence="6">Multi-pass membrane protein</topology>
    </subcellularLocation>
</comment>
<name>A0A1H2U944_9FLAO</name>
<keyword evidence="5 7" id="KW-0472">Membrane</keyword>
<evidence type="ECO:0000313" key="10">
    <source>
        <dbReference type="Proteomes" id="UP000199595"/>
    </source>
</evidence>
<feature type="domain" description="MotA/TolQ/ExbB proton channel" evidence="8">
    <location>
        <begin position="55"/>
        <end position="118"/>
    </location>
</feature>